<protein>
    <submittedName>
        <fullName evidence="4">HAD family hydrolase</fullName>
        <ecNumber evidence="4">3.1.3.-</ecNumber>
    </submittedName>
</protein>
<keyword evidence="3" id="KW-0460">Magnesium</keyword>
<reference evidence="4" key="1">
    <citation type="submission" date="2024-05" db="EMBL/GenBank/DDBJ databases">
        <authorList>
            <person name="Cai S.Y."/>
            <person name="Jin L.M."/>
            <person name="Li H.R."/>
        </authorList>
    </citation>
    <scope>NUCLEOTIDE SEQUENCE</scope>
    <source>
        <strain evidence="4">A5-74</strain>
    </source>
</reference>
<dbReference type="GO" id="GO:0016787">
    <property type="term" value="F:hydrolase activity"/>
    <property type="evidence" value="ECO:0007669"/>
    <property type="project" value="UniProtKB-KW"/>
</dbReference>
<evidence type="ECO:0000313" key="4">
    <source>
        <dbReference type="EMBL" id="XCG64662.1"/>
    </source>
</evidence>
<dbReference type="SFLD" id="SFLDS00003">
    <property type="entry name" value="Haloacid_Dehalogenase"/>
    <property type="match status" value="1"/>
</dbReference>
<organism evidence="4">
    <name type="scientific">Nakamurella sp. A5-74</name>
    <dbReference type="NCBI Taxonomy" id="3158264"/>
    <lineage>
        <taxon>Bacteria</taxon>
        <taxon>Bacillati</taxon>
        <taxon>Actinomycetota</taxon>
        <taxon>Actinomycetes</taxon>
        <taxon>Nakamurellales</taxon>
        <taxon>Nakamurellaceae</taxon>
        <taxon>Nakamurella</taxon>
    </lineage>
</organism>
<dbReference type="GO" id="GO:0044281">
    <property type="term" value="P:small molecule metabolic process"/>
    <property type="evidence" value="ECO:0007669"/>
    <property type="project" value="UniProtKB-ARBA"/>
</dbReference>
<sequence>MSQRISALILDLDDTLIDTRAAMVEAGTLVAKDLWPDADPRRWRGFGERYCFDPQQFYERYARGEIEFMEMRRLRFEETRGHHELADVGDRFSTFETDYWSAFEKSQALFDDTLELLDAADDAGLPMSLVTNSSQLLADMKVRISGLGSRFVSVLTTGTYGIGKPDRRLFDHARTDLGVPAAEILSVGDHLGRDITPAVQLGMQAAWLVRSDSHQSVPDNLDERVQVVATLGEVVALLG</sequence>
<dbReference type="Gene3D" id="1.20.120.1600">
    <property type="match status" value="1"/>
</dbReference>
<dbReference type="InterPro" id="IPR036412">
    <property type="entry name" value="HAD-like_sf"/>
</dbReference>
<accession>A0AAU8DR60</accession>
<comment type="cofactor">
    <cofactor evidence="1">
        <name>Mg(2+)</name>
        <dbReference type="ChEBI" id="CHEBI:18420"/>
    </cofactor>
</comment>
<dbReference type="EMBL" id="CP159218">
    <property type="protein sequence ID" value="XCG64662.1"/>
    <property type="molecule type" value="Genomic_DNA"/>
</dbReference>
<dbReference type="InterPro" id="IPR023214">
    <property type="entry name" value="HAD_sf"/>
</dbReference>
<evidence type="ECO:0000256" key="2">
    <source>
        <dbReference type="ARBA" id="ARBA00022801"/>
    </source>
</evidence>
<evidence type="ECO:0000256" key="1">
    <source>
        <dbReference type="ARBA" id="ARBA00001946"/>
    </source>
</evidence>
<dbReference type="Gene3D" id="3.40.50.1000">
    <property type="entry name" value="HAD superfamily/HAD-like"/>
    <property type="match status" value="1"/>
</dbReference>
<dbReference type="InterPro" id="IPR051400">
    <property type="entry name" value="HAD-like_hydrolase"/>
</dbReference>
<name>A0AAU8DR60_9ACTN</name>
<dbReference type="PANTHER" id="PTHR46470:SF4">
    <property type="entry name" value="5-AMINO-6-(5-PHOSPHO-D-RIBITYLAMINO)URACIL PHOSPHATASE YIGB"/>
    <property type="match status" value="1"/>
</dbReference>
<dbReference type="RefSeq" id="WP_353650275.1">
    <property type="nucleotide sequence ID" value="NZ_CP159218.1"/>
</dbReference>
<dbReference type="AlphaFoldDB" id="A0AAU8DR60"/>
<evidence type="ECO:0000256" key="3">
    <source>
        <dbReference type="ARBA" id="ARBA00022842"/>
    </source>
</evidence>
<dbReference type="NCBIfam" id="TIGR01549">
    <property type="entry name" value="HAD-SF-IA-v1"/>
    <property type="match status" value="1"/>
</dbReference>
<dbReference type="SUPFAM" id="SSF56784">
    <property type="entry name" value="HAD-like"/>
    <property type="match status" value="1"/>
</dbReference>
<keyword evidence="2 4" id="KW-0378">Hydrolase</keyword>
<gene>
    <name evidence="4" type="ORF">ABLG96_04865</name>
</gene>
<dbReference type="PANTHER" id="PTHR46470">
    <property type="entry name" value="N-ACYLNEURAMINATE-9-PHOSPHATASE"/>
    <property type="match status" value="1"/>
</dbReference>
<dbReference type="EC" id="3.1.3.-" evidence="4"/>
<proteinExistence type="predicted"/>
<dbReference type="SFLD" id="SFLDG01129">
    <property type="entry name" value="C1.5:_HAD__Beta-PGM__Phosphata"/>
    <property type="match status" value="1"/>
</dbReference>
<dbReference type="InterPro" id="IPR006439">
    <property type="entry name" value="HAD-SF_hydro_IA"/>
</dbReference>
<dbReference type="Pfam" id="PF00702">
    <property type="entry name" value="Hydrolase"/>
    <property type="match status" value="1"/>
</dbReference>